<reference evidence="1 2" key="2">
    <citation type="journal article" date="2010" name="Stand. Genomic Sci.">
        <title>Complete genome sequence of the Medicago microsymbiont Ensifer (Sinorhizobium) medicae strain WSM419.</title>
        <authorList>
            <person name="Reeve W."/>
            <person name="Chain P."/>
            <person name="O'Hara G."/>
            <person name="Ardley J."/>
            <person name="Nandesena K."/>
            <person name="Brau L."/>
            <person name="Tiwari R."/>
            <person name="Malfatti S."/>
            <person name="Kiss H."/>
            <person name="Lapidus A."/>
            <person name="Copeland A."/>
            <person name="Nolan M."/>
            <person name="Land M."/>
            <person name="Hauser L."/>
            <person name="Chang Y.J."/>
            <person name="Ivanova N."/>
            <person name="Mavromatis K."/>
            <person name="Markowitz V."/>
            <person name="Kyrpides N."/>
            <person name="Gollagher M."/>
            <person name="Yates R."/>
            <person name="Dilworth M."/>
            <person name="Howieson J."/>
        </authorList>
    </citation>
    <scope>NUCLEOTIDE SEQUENCE [LARGE SCALE GENOMIC DNA]</scope>
    <source>
        <strain evidence="1 2">WSM419</strain>
    </source>
</reference>
<dbReference type="STRING" id="366394.Smed_1323"/>
<dbReference type="PATRIC" id="fig|366394.8.peg.4455"/>
<dbReference type="RefSeq" id="WP_011975483.1">
    <property type="nucleotide sequence ID" value="NC_009636.1"/>
</dbReference>
<dbReference type="Proteomes" id="UP000001108">
    <property type="component" value="Chromosome"/>
</dbReference>
<dbReference type="Pfam" id="PF11836">
    <property type="entry name" value="Phage_TAC_11"/>
    <property type="match status" value="1"/>
</dbReference>
<organism evidence="1 2">
    <name type="scientific">Sinorhizobium medicae (strain WSM419)</name>
    <name type="common">Ensifer medicae</name>
    <dbReference type="NCBI Taxonomy" id="366394"/>
    <lineage>
        <taxon>Bacteria</taxon>
        <taxon>Pseudomonadati</taxon>
        <taxon>Pseudomonadota</taxon>
        <taxon>Alphaproteobacteria</taxon>
        <taxon>Hyphomicrobiales</taxon>
        <taxon>Rhizobiaceae</taxon>
        <taxon>Sinorhizobium/Ensifer group</taxon>
        <taxon>Sinorhizobium</taxon>
    </lineage>
</organism>
<proteinExistence type="predicted"/>
<dbReference type="eggNOG" id="ENOG5032XFF">
    <property type="taxonomic scope" value="Bacteria"/>
</dbReference>
<gene>
    <name evidence="1" type="ordered locus">Smed_1323</name>
</gene>
<evidence type="ECO:0008006" key="3">
    <source>
        <dbReference type="Google" id="ProtNLM"/>
    </source>
</evidence>
<dbReference type="AlphaFoldDB" id="A6U943"/>
<dbReference type="EMBL" id="CP000738">
    <property type="protein sequence ID" value="ABR60173.1"/>
    <property type="molecule type" value="Genomic_DNA"/>
</dbReference>
<dbReference type="OrthoDB" id="7509188at2"/>
<name>A6U943_SINMW</name>
<dbReference type="InterPro" id="IPR021791">
    <property type="entry name" value="Phage_TAC_11"/>
</dbReference>
<evidence type="ECO:0000313" key="1">
    <source>
        <dbReference type="EMBL" id="ABR60173.1"/>
    </source>
</evidence>
<dbReference type="KEGG" id="smd:Smed_1323"/>
<reference evidence="2" key="1">
    <citation type="submission" date="2007-06" db="EMBL/GenBank/DDBJ databases">
        <title>Complete sequence of Sinorhizobium medicae WSM419 chromosome.</title>
        <authorList>
            <consortium name="US DOE Joint Genome Institute"/>
            <person name="Copeland A."/>
            <person name="Lucas S."/>
            <person name="Lapidus A."/>
            <person name="Barry K."/>
            <person name="Glavina del Rio T."/>
            <person name="Dalin E."/>
            <person name="Tice H."/>
            <person name="Pitluck S."/>
            <person name="Chain P."/>
            <person name="Malfatti S."/>
            <person name="Shin M."/>
            <person name="Vergez L."/>
            <person name="Schmutz J."/>
            <person name="Larimer F."/>
            <person name="Land M."/>
            <person name="Hauser L."/>
            <person name="Kyrpides N."/>
            <person name="Mikhailova N."/>
            <person name="Reeve W.G."/>
            <person name="Richardson P."/>
        </authorList>
    </citation>
    <scope>NUCLEOTIDE SEQUENCE [LARGE SCALE GENOMIC DNA]</scope>
    <source>
        <strain evidence="2">WSM419</strain>
    </source>
</reference>
<accession>A6U943</accession>
<evidence type="ECO:0000313" key="2">
    <source>
        <dbReference type="Proteomes" id="UP000001108"/>
    </source>
</evidence>
<dbReference type="HOGENOM" id="CLU_145382_0_0_5"/>
<protein>
    <recommendedName>
        <fullName evidence="3">Gene transfer agent family protein</fullName>
    </recommendedName>
</protein>
<sequence length="118" mass="12900">MARDARIELDFADGTYSFRLGWGELATLQEECDAGPYMILHRLHSHQWLIQDIANVIRLGLVGGGLPPAEALKKVRQYVERRPPLENHPIAIAVISAGLLGAPEEPVGEQEAPVPEAA</sequence>